<dbReference type="Pfam" id="PF00905">
    <property type="entry name" value="Transpeptidase"/>
    <property type="match status" value="1"/>
</dbReference>
<proteinExistence type="predicted"/>
<keyword evidence="2" id="KW-1185">Reference proteome</keyword>
<dbReference type="GO" id="GO:0071555">
    <property type="term" value="P:cell wall organization"/>
    <property type="evidence" value="ECO:0007669"/>
    <property type="project" value="TreeGrafter"/>
</dbReference>
<keyword evidence="1" id="KW-0132">Cell division</keyword>
<protein>
    <submittedName>
        <fullName evidence="1">Cell division protein FtsI/penicillin-binding protein 2</fullName>
    </submittedName>
</protein>
<evidence type="ECO:0000313" key="1">
    <source>
        <dbReference type="EMBL" id="SDC52773.1"/>
    </source>
</evidence>
<dbReference type="InterPro" id="IPR012338">
    <property type="entry name" value="Beta-lactam/transpept-like"/>
</dbReference>
<dbReference type="GO" id="GO:0071972">
    <property type="term" value="F:peptidoglycan L,D-transpeptidase activity"/>
    <property type="evidence" value="ECO:0007669"/>
    <property type="project" value="TreeGrafter"/>
</dbReference>
<accession>A0A222VLH7</accession>
<dbReference type="KEGG" id="pmad:BAY61_07160"/>
<dbReference type="InterPro" id="IPR050515">
    <property type="entry name" value="Beta-lactam/transpept"/>
</dbReference>
<dbReference type="Gene3D" id="3.40.710.10">
    <property type="entry name" value="DD-peptidase/beta-lactamase superfamily"/>
    <property type="match status" value="1"/>
</dbReference>
<dbReference type="GO" id="GO:0005886">
    <property type="term" value="C:plasma membrane"/>
    <property type="evidence" value="ECO:0007669"/>
    <property type="project" value="TreeGrafter"/>
</dbReference>
<sequence length="607" mass="62408">MAHRAARGGRVGAVLVTVALVVAGCGVFGGNGPQEVTEEFLGAFAAGDTAAAAALTDSPKSAKAVLDQARSALKPRSVKGTVHEAKETGENSGAAEASAEYSLAWRLGNGGRWDYPATAKLRTIDGEWKLRWSPSLVHPELGAQQTIALRTQPAPLAPVLDRDGAPLLQTDTVVSVLVDPEEAGEELDSVAGALGSALNPIDDGITKRSVLEGIKKTEKGKPYVVAALRSADYQRVKPAIYELPGVRFTSQERLLAVDKDLGSQILPAIRGTVQDKAAGTEGWRVVTVSATGAEGGELHNEQPKPAEAFTSTLSIAAQTAAERALDGADGSAMLVAMEASTGELLAVAQNAKADEQGAVALTGRFPPGSTFKIVTAVAALTANATTADSTVDCPATTTIGNRRIPNDNEFALGKVPLHTAFARSCNTTFSQLAAGLPADALGKSAQDLGIGADFVVPGITTITGSAPRAEDPVQRAENGIGQGTVLASPFGMAVAVSTVATGKTPTPSLVRGMASEATRLGEPVKPEVLDTVRTMMREVVTDGTARALNDLPGVAGKTGTAQFGDGKNAHGWFAGYQGDIAFAVLVEGANSSSPAVDVTHRFLADLR</sequence>
<dbReference type="Gene3D" id="3.90.1310.10">
    <property type="entry name" value="Penicillin-binding protein 2a (Domain 2)"/>
    <property type="match status" value="1"/>
</dbReference>
<dbReference type="PANTHER" id="PTHR30627:SF24">
    <property type="entry name" value="PENICILLIN-BINDING PROTEIN 4B"/>
    <property type="match status" value="1"/>
</dbReference>
<dbReference type="EMBL" id="FMZE01000002">
    <property type="protein sequence ID" value="SDC52773.1"/>
    <property type="molecule type" value="Genomic_DNA"/>
</dbReference>
<dbReference type="GO" id="GO:0051301">
    <property type="term" value="P:cell division"/>
    <property type="evidence" value="ECO:0007669"/>
    <property type="project" value="UniProtKB-KW"/>
</dbReference>
<evidence type="ECO:0000313" key="2">
    <source>
        <dbReference type="Proteomes" id="UP000199494"/>
    </source>
</evidence>
<name>A0A222VLH7_9PSEU</name>
<organism evidence="1 2">
    <name type="scientific">Prauserella marina</name>
    <dbReference type="NCBI Taxonomy" id="530584"/>
    <lineage>
        <taxon>Bacteria</taxon>
        <taxon>Bacillati</taxon>
        <taxon>Actinomycetota</taxon>
        <taxon>Actinomycetes</taxon>
        <taxon>Pseudonocardiales</taxon>
        <taxon>Pseudonocardiaceae</taxon>
        <taxon>Prauserella</taxon>
    </lineage>
</organism>
<dbReference type="InterPro" id="IPR036138">
    <property type="entry name" value="PBP_dimer_sf"/>
</dbReference>
<keyword evidence="1" id="KW-0131">Cell cycle</keyword>
<dbReference type="SUPFAM" id="SSF56601">
    <property type="entry name" value="beta-lactamase/transpeptidase-like"/>
    <property type="match status" value="1"/>
</dbReference>
<dbReference type="AlphaFoldDB" id="A0A222VLH7"/>
<reference evidence="1 2" key="1">
    <citation type="submission" date="2016-10" db="EMBL/GenBank/DDBJ databases">
        <authorList>
            <person name="de Groot N.N."/>
        </authorList>
    </citation>
    <scope>NUCLEOTIDE SEQUENCE [LARGE SCALE GENOMIC DNA]</scope>
    <source>
        <strain evidence="1 2">CGMCC 4.5506</strain>
    </source>
</reference>
<dbReference type="InterPro" id="IPR001460">
    <property type="entry name" value="PCN-bd_Tpept"/>
</dbReference>
<gene>
    <name evidence="1" type="ORF">SAMN05421630_102438</name>
</gene>
<dbReference type="InterPro" id="IPR007887">
    <property type="entry name" value="MecA_N"/>
</dbReference>
<dbReference type="OrthoDB" id="5241017at2"/>
<dbReference type="Proteomes" id="UP000199494">
    <property type="component" value="Unassembled WGS sequence"/>
</dbReference>
<dbReference type="GO" id="GO:0008658">
    <property type="term" value="F:penicillin binding"/>
    <property type="evidence" value="ECO:0007669"/>
    <property type="project" value="InterPro"/>
</dbReference>
<dbReference type="SUPFAM" id="SSF56519">
    <property type="entry name" value="Penicillin binding protein dimerisation domain"/>
    <property type="match status" value="1"/>
</dbReference>
<dbReference type="PROSITE" id="PS51257">
    <property type="entry name" value="PROKAR_LIPOPROTEIN"/>
    <property type="match status" value="1"/>
</dbReference>
<dbReference type="STRING" id="530584.SAMN05421630_102438"/>
<dbReference type="PANTHER" id="PTHR30627">
    <property type="entry name" value="PEPTIDOGLYCAN D,D-TRANSPEPTIDASE"/>
    <property type="match status" value="1"/>
</dbReference>
<dbReference type="GO" id="GO:0046677">
    <property type="term" value="P:response to antibiotic"/>
    <property type="evidence" value="ECO:0007669"/>
    <property type="project" value="InterPro"/>
</dbReference>
<dbReference type="Pfam" id="PF05223">
    <property type="entry name" value="MecA_N"/>
    <property type="match status" value="1"/>
</dbReference>
<dbReference type="RefSeq" id="WP_091800139.1">
    <property type="nucleotide sequence ID" value="NZ_CP016353.1"/>
</dbReference>